<name>A0A8J4CS68_9CHLO</name>
<protein>
    <recommendedName>
        <fullName evidence="2">Pherophorin domain-containing protein</fullName>
    </recommendedName>
</protein>
<sequence length="341" mass="36668">MALFSCPTFRIQVFYTWFFAFLLDQMVAVPLGPPSMMSGAGDTTATASCTTCLVFGFAAPPPALAYPPNNKFFYDAFGSKCNTAYSGIRQYLGTQVYDLNLTYDGFTCAPEEIKFCANISSLEVFNLLSNSTAIIVQGATGAITDMLCPAIRGAYGFTVRSETDDCMQIFPTGGLDVLCEPPPVRFPDLSCNNAPGALPVAVSPVMSMEHGKKDNTILYCFNITSAPVNKAVEGSCSAGKLTNARIWADDTKRHLVKRVRVTEAAGERPVWSKPGWSPAGGNSLKIKRSRLTLEEAIGSQICIEVDGGVDKLTDICLGGACYVSIINMKRDCCPTYAVPLP</sequence>
<proteinExistence type="predicted"/>
<dbReference type="AlphaFoldDB" id="A0A8J4CS68"/>
<evidence type="ECO:0000313" key="3">
    <source>
        <dbReference type="EMBL" id="GIL87936.1"/>
    </source>
</evidence>
<evidence type="ECO:0000259" key="2">
    <source>
        <dbReference type="Pfam" id="PF12499"/>
    </source>
</evidence>
<dbReference type="EMBL" id="BNCP01000042">
    <property type="protein sequence ID" value="GIL87936.1"/>
    <property type="molecule type" value="Genomic_DNA"/>
</dbReference>
<dbReference type="OrthoDB" id="10327368at2759"/>
<dbReference type="InterPro" id="IPR024616">
    <property type="entry name" value="Pherophorin"/>
</dbReference>
<dbReference type="Proteomes" id="UP000747110">
    <property type="component" value="Unassembled WGS sequence"/>
</dbReference>
<dbReference type="EMBL" id="BNCQ01000009">
    <property type="protein sequence ID" value="GIM01530.1"/>
    <property type="molecule type" value="Genomic_DNA"/>
</dbReference>
<keyword evidence="5" id="KW-1185">Reference proteome</keyword>
<evidence type="ECO:0000256" key="1">
    <source>
        <dbReference type="SAM" id="SignalP"/>
    </source>
</evidence>
<accession>A0A8J4CS68</accession>
<evidence type="ECO:0000313" key="4">
    <source>
        <dbReference type="EMBL" id="GIM01530.1"/>
    </source>
</evidence>
<dbReference type="Proteomes" id="UP000722791">
    <property type="component" value="Unassembled WGS sequence"/>
</dbReference>
<feature type="domain" description="Pherophorin" evidence="2">
    <location>
        <begin position="186"/>
        <end position="334"/>
    </location>
</feature>
<keyword evidence="1" id="KW-0732">Signal</keyword>
<organism evidence="3 5">
    <name type="scientific">Volvox reticuliferus</name>
    <dbReference type="NCBI Taxonomy" id="1737510"/>
    <lineage>
        <taxon>Eukaryota</taxon>
        <taxon>Viridiplantae</taxon>
        <taxon>Chlorophyta</taxon>
        <taxon>core chlorophytes</taxon>
        <taxon>Chlorophyceae</taxon>
        <taxon>CS clade</taxon>
        <taxon>Chlamydomonadales</taxon>
        <taxon>Volvocaceae</taxon>
        <taxon>Volvox</taxon>
    </lineage>
</organism>
<feature type="signal peptide" evidence="1">
    <location>
        <begin position="1"/>
        <end position="28"/>
    </location>
</feature>
<comment type="caution">
    <text evidence="3">The sequence shown here is derived from an EMBL/GenBank/DDBJ whole genome shotgun (WGS) entry which is preliminary data.</text>
</comment>
<gene>
    <name evidence="3" type="ORF">Vretifemale_15984</name>
    <name evidence="4" type="ORF">Vretimale_6272</name>
</gene>
<dbReference type="Pfam" id="PF12499">
    <property type="entry name" value="DUF3707"/>
    <property type="match status" value="1"/>
</dbReference>
<feature type="chain" id="PRO_5035391191" description="Pherophorin domain-containing protein" evidence="1">
    <location>
        <begin position="29"/>
        <end position="341"/>
    </location>
</feature>
<evidence type="ECO:0000313" key="5">
    <source>
        <dbReference type="Proteomes" id="UP000747110"/>
    </source>
</evidence>
<reference evidence="3" key="1">
    <citation type="journal article" date="2021" name="Proc. Natl. Acad. Sci. U.S.A.">
        <title>Three genomes in the algal genus Volvox reveal the fate of a haploid sex-determining region after a transition to homothallism.</title>
        <authorList>
            <person name="Yamamoto K."/>
            <person name="Hamaji T."/>
            <person name="Kawai-Toyooka H."/>
            <person name="Matsuzaki R."/>
            <person name="Takahashi F."/>
            <person name="Nishimura Y."/>
            <person name="Kawachi M."/>
            <person name="Noguchi H."/>
            <person name="Minakuchi Y."/>
            <person name="Umen J.G."/>
            <person name="Toyoda A."/>
            <person name="Nozaki H."/>
        </authorList>
    </citation>
    <scope>NUCLEOTIDE SEQUENCE</scope>
    <source>
        <strain evidence="4">NIES-3785</strain>
        <strain evidence="3">NIES-3786</strain>
    </source>
</reference>